<dbReference type="CDD" id="cd08071">
    <property type="entry name" value="MPN_DUF2466"/>
    <property type="match status" value="1"/>
</dbReference>
<dbReference type="Pfam" id="PF20582">
    <property type="entry name" value="UPF0758_N"/>
    <property type="match status" value="1"/>
</dbReference>
<dbReference type="Pfam" id="PF04002">
    <property type="entry name" value="RadC"/>
    <property type="match status" value="1"/>
</dbReference>
<evidence type="ECO:0000256" key="2">
    <source>
        <dbReference type="ARBA" id="ARBA00022723"/>
    </source>
</evidence>
<dbReference type="NCBIfam" id="TIGR00608">
    <property type="entry name" value="radc"/>
    <property type="match status" value="1"/>
</dbReference>
<feature type="domain" description="MPN" evidence="8">
    <location>
        <begin position="113"/>
        <end position="235"/>
    </location>
</feature>
<evidence type="ECO:0000256" key="6">
    <source>
        <dbReference type="RuleBase" id="RU003797"/>
    </source>
</evidence>
<sequence>MPENTKPENPRKIKSWSEEDRPREKLMMKGRLAVSDAELLSILIRAGTTEMSALDLAKVIMASAGNSIHDLAKLDFKDFLKYKGMGKAKAISIVAALELGRRRSDIQPLKKKKITGPESVYEEMRQYLLDKPTEEFWILLLNRANELLRTVLVSVGGVSGTSVDVKLILKIAVENLASSIILVHNHPSGQLTPSHADKILTLQIRDAGRLLDMPILDHMIFTDAGFYSFKDSGEL</sequence>
<evidence type="ECO:0000256" key="7">
    <source>
        <dbReference type="SAM" id="MobiDB-lite"/>
    </source>
</evidence>
<dbReference type="PANTHER" id="PTHR30471:SF3">
    <property type="entry name" value="UPF0758 PROTEIN YEES-RELATED"/>
    <property type="match status" value="1"/>
</dbReference>
<dbReference type="NCBIfam" id="NF000642">
    <property type="entry name" value="PRK00024.1"/>
    <property type="match status" value="1"/>
</dbReference>
<evidence type="ECO:0000256" key="5">
    <source>
        <dbReference type="ARBA" id="ARBA00023049"/>
    </source>
</evidence>
<evidence type="ECO:0000313" key="9">
    <source>
        <dbReference type="EMBL" id="CAG5072781.1"/>
    </source>
</evidence>
<organism evidence="9 10">
    <name type="scientific">Dyadobacter linearis</name>
    <dbReference type="NCBI Taxonomy" id="2823330"/>
    <lineage>
        <taxon>Bacteria</taxon>
        <taxon>Pseudomonadati</taxon>
        <taxon>Bacteroidota</taxon>
        <taxon>Cytophagia</taxon>
        <taxon>Cytophagales</taxon>
        <taxon>Spirosomataceae</taxon>
        <taxon>Dyadobacter</taxon>
    </lineage>
</organism>
<keyword evidence="2" id="KW-0479">Metal-binding</keyword>
<dbReference type="Gene3D" id="3.40.140.10">
    <property type="entry name" value="Cytidine Deaminase, domain 2"/>
    <property type="match status" value="1"/>
</dbReference>
<dbReference type="EMBL" id="CAJRAU010000007">
    <property type="protein sequence ID" value="CAG5072781.1"/>
    <property type="molecule type" value="Genomic_DNA"/>
</dbReference>
<dbReference type="InterPro" id="IPR037518">
    <property type="entry name" value="MPN"/>
</dbReference>
<dbReference type="InterPro" id="IPR001405">
    <property type="entry name" value="UPF0758"/>
</dbReference>
<evidence type="ECO:0000259" key="8">
    <source>
        <dbReference type="PROSITE" id="PS50249"/>
    </source>
</evidence>
<keyword evidence="1" id="KW-0645">Protease</keyword>
<dbReference type="PROSITE" id="PS50249">
    <property type="entry name" value="MPN"/>
    <property type="match status" value="1"/>
</dbReference>
<keyword evidence="3" id="KW-0378">Hydrolase</keyword>
<dbReference type="PANTHER" id="PTHR30471">
    <property type="entry name" value="DNA REPAIR PROTEIN RADC"/>
    <property type="match status" value="1"/>
</dbReference>
<dbReference type="InterPro" id="IPR046778">
    <property type="entry name" value="UPF0758_N"/>
</dbReference>
<reference evidence="9 10" key="1">
    <citation type="submission" date="2021-04" db="EMBL/GenBank/DDBJ databases">
        <authorList>
            <person name="Rodrigo-Torres L."/>
            <person name="Arahal R. D."/>
            <person name="Lucena T."/>
        </authorList>
    </citation>
    <scope>NUCLEOTIDE SEQUENCE [LARGE SCALE GENOMIC DNA]</scope>
    <source>
        <strain evidence="9 10">CECT 9623</strain>
    </source>
</reference>
<dbReference type="Proteomes" id="UP000679725">
    <property type="component" value="Unassembled WGS sequence"/>
</dbReference>
<dbReference type="InterPro" id="IPR020891">
    <property type="entry name" value="UPF0758_CS"/>
</dbReference>
<evidence type="ECO:0000313" key="10">
    <source>
        <dbReference type="Proteomes" id="UP000679725"/>
    </source>
</evidence>
<dbReference type="PROSITE" id="PS01302">
    <property type="entry name" value="UPF0758"/>
    <property type="match status" value="1"/>
</dbReference>
<dbReference type="InterPro" id="IPR025657">
    <property type="entry name" value="RadC_JAB"/>
</dbReference>
<proteinExistence type="inferred from homology"/>
<accession>A0ABN7RG39</accession>
<feature type="region of interest" description="Disordered" evidence="7">
    <location>
        <begin position="1"/>
        <end position="20"/>
    </location>
</feature>
<evidence type="ECO:0000256" key="4">
    <source>
        <dbReference type="ARBA" id="ARBA00022833"/>
    </source>
</evidence>
<name>A0ABN7RG39_9BACT</name>
<comment type="similarity">
    <text evidence="6">Belongs to the UPF0758 family.</text>
</comment>
<evidence type="ECO:0000256" key="3">
    <source>
        <dbReference type="ARBA" id="ARBA00022801"/>
    </source>
</evidence>
<dbReference type="RefSeq" id="WP_215235612.1">
    <property type="nucleotide sequence ID" value="NZ_CAJRAU010000007.1"/>
</dbReference>
<comment type="caution">
    <text evidence="9">The sequence shown here is derived from an EMBL/GenBank/DDBJ whole genome shotgun (WGS) entry which is preliminary data.</text>
</comment>
<protein>
    <recommendedName>
        <fullName evidence="8">MPN domain-containing protein</fullName>
    </recommendedName>
</protein>
<keyword evidence="4" id="KW-0862">Zinc</keyword>
<keyword evidence="10" id="KW-1185">Reference proteome</keyword>
<keyword evidence="5" id="KW-0482">Metalloprotease</keyword>
<evidence type="ECO:0000256" key="1">
    <source>
        <dbReference type="ARBA" id="ARBA00022670"/>
    </source>
</evidence>
<gene>
    <name evidence="9" type="ORF">DYBT9623_04320</name>
</gene>